<comment type="caution">
    <text evidence="2">Lacks conserved residue(s) required for the propagation of feature annotation.</text>
</comment>
<dbReference type="PANTHER" id="PTHR16311:SF3">
    <property type="entry name" value="THROMBOSPONDIN TYPE-1 DOMAIN-CONTAINING PROTEIN 1"/>
    <property type="match status" value="1"/>
</dbReference>
<dbReference type="SUPFAM" id="SSF82895">
    <property type="entry name" value="TSP-1 type 1 repeat"/>
    <property type="match status" value="1"/>
</dbReference>
<keyword evidence="4" id="KW-1133">Transmembrane helix</keyword>
<comment type="caution">
    <text evidence="6">The sequence shown here is derived from an EMBL/GenBank/DDBJ whole genome shotgun (WGS) entry which is preliminary data.</text>
</comment>
<feature type="region of interest" description="Disordered" evidence="3">
    <location>
        <begin position="524"/>
        <end position="588"/>
    </location>
</feature>
<dbReference type="EMBL" id="NEVH01012087">
    <property type="protein sequence ID" value="PNF30742.1"/>
    <property type="molecule type" value="Genomic_DNA"/>
</dbReference>
<feature type="transmembrane region" description="Helical" evidence="4">
    <location>
        <begin position="222"/>
        <end position="243"/>
    </location>
</feature>
<organism evidence="6 7">
    <name type="scientific">Cryptotermes secundus</name>
    <dbReference type="NCBI Taxonomy" id="105785"/>
    <lineage>
        <taxon>Eukaryota</taxon>
        <taxon>Metazoa</taxon>
        <taxon>Ecdysozoa</taxon>
        <taxon>Arthropoda</taxon>
        <taxon>Hexapoda</taxon>
        <taxon>Insecta</taxon>
        <taxon>Pterygota</taxon>
        <taxon>Neoptera</taxon>
        <taxon>Polyneoptera</taxon>
        <taxon>Dictyoptera</taxon>
        <taxon>Blattodea</taxon>
        <taxon>Blattoidea</taxon>
        <taxon>Termitoidae</taxon>
        <taxon>Kalotermitidae</taxon>
        <taxon>Cryptotermitinae</taxon>
        <taxon>Cryptotermes</taxon>
    </lineage>
</organism>
<dbReference type="PANTHER" id="PTHR16311">
    <property type="entry name" value="THROMBOSPONDIN TYPE I DOMAIN-CONTAINING 1"/>
    <property type="match status" value="1"/>
</dbReference>
<dbReference type="Pfam" id="PF00431">
    <property type="entry name" value="CUB"/>
    <property type="match status" value="1"/>
</dbReference>
<dbReference type="InterPro" id="IPR000859">
    <property type="entry name" value="CUB_dom"/>
</dbReference>
<dbReference type="InterPro" id="IPR035914">
    <property type="entry name" value="Sperma_CUB_dom_sf"/>
</dbReference>
<evidence type="ECO:0000256" key="3">
    <source>
        <dbReference type="SAM" id="MobiDB-lite"/>
    </source>
</evidence>
<dbReference type="CDD" id="cd00041">
    <property type="entry name" value="CUB"/>
    <property type="match status" value="1"/>
</dbReference>
<dbReference type="Gene3D" id="2.20.100.10">
    <property type="entry name" value="Thrombospondin type-1 (TSP1) repeat"/>
    <property type="match status" value="1"/>
</dbReference>
<evidence type="ECO:0000256" key="1">
    <source>
        <dbReference type="ARBA" id="ARBA00023157"/>
    </source>
</evidence>
<dbReference type="SUPFAM" id="SSF49854">
    <property type="entry name" value="Spermadhesin, CUB domain"/>
    <property type="match status" value="1"/>
</dbReference>
<keyword evidence="4" id="KW-0472">Membrane</keyword>
<dbReference type="SMART" id="SM00209">
    <property type="entry name" value="TSP1"/>
    <property type="match status" value="1"/>
</dbReference>
<evidence type="ECO:0000313" key="7">
    <source>
        <dbReference type="Proteomes" id="UP000235965"/>
    </source>
</evidence>
<dbReference type="InterPro" id="IPR038877">
    <property type="entry name" value="THSD1"/>
</dbReference>
<keyword evidence="7" id="KW-1185">Reference proteome</keyword>
<dbReference type="InterPro" id="IPR036383">
    <property type="entry name" value="TSP1_rpt_sf"/>
</dbReference>
<dbReference type="Gene3D" id="2.60.120.290">
    <property type="entry name" value="Spermadhesin, CUB domain"/>
    <property type="match status" value="1"/>
</dbReference>
<dbReference type="Pfam" id="PF00090">
    <property type="entry name" value="TSP_1"/>
    <property type="match status" value="1"/>
</dbReference>
<name>A0A2J7QQ94_9NEOP</name>
<feature type="compositionally biased region" description="Basic and acidic residues" evidence="3">
    <location>
        <begin position="537"/>
        <end position="558"/>
    </location>
</feature>
<dbReference type="PROSITE" id="PS50092">
    <property type="entry name" value="TSP1"/>
    <property type="match status" value="1"/>
</dbReference>
<accession>A0A2J7QQ94</accession>
<gene>
    <name evidence="6" type="ORF">B7P43_G06106</name>
</gene>
<evidence type="ECO:0000256" key="2">
    <source>
        <dbReference type="PROSITE-ProRule" id="PRU00059"/>
    </source>
</evidence>
<reference evidence="6 7" key="1">
    <citation type="submission" date="2017-12" db="EMBL/GenBank/DDBJ databases">
        <title>Hemimetabolous genomes reveal molecular basis of termite eusociality.</title>
        <authorList>
            <person name="Harrison M.C."/>
            <person name="Jongepier E."/>
            <person name="Robertson H.M."/>
            <person name="Arning N."/>
            <person name="Bitard-Feildel T."/>
            <person name="Chao H."/>
            <person name="Childers C.P."/>
            <person name="Dinh H."/>
            <person name="Doddapaneni H."/>
            <person name="Dugan S."/>
            <person name="Gowin J."/>
            <person name="Greiner C."/>
            <person name="Han Y."/>
            <person name="Hu H."/>
            <person name="Hughes D.S.T."/>
            <person name="Huylmans A.-K."/>
            <person name="Kemena C."/>
            <person name="Kremer L.P.M."/>
            <person name="Lee S.L."/>
            <person name="Lopez-Ezquerra A."/>
            <person name="Mallet L."/>
            <person name="Monroy-Kuhn J.M."/>
            <person name="Moser A."/>
            <person name="Murali S.C."/>
            <person name="Muzny D.M."/>
            <person name="Otani S."/>
            <person name="Piulachs M.-D."/>
            <person name="Poelchau M."/>
            <person name="Qu J."/>
            <person name="Schaub F."/>
            <person name="Wada-Katsumata A."/>
            <person name="Worley K.C."/>
            <person name="Xie Q."/>
            <person name="Ylla G."/>
            <person name="Poulsen M."/>
            <person name="Gibbs R.A."/>
            <person name="Schal C."/>
            <person name="Richards S."/>
            <person name="Belles X."/>
            <person name="Korb J."/>
            <person name="Bornberg-Bauer E."/>
        </authorList>
    </citation>
    <scope>NUCLEOTIDE SEQUENCE [LARGE SCALE GENOMIC DNA]</scope>
    <source>
        <tissue evidence="6">Whole body</tissue>
    </source>
</reference>
<evidence type="ECO:0000256" key="4">
    <source>
        <dbReference type="SAM" id="Phobius"/>
    </source>
</evidence>
<feature type="region of interest" description="Disordered" evidence="3">
    <location>
        <begin position="295"/>
        <end position="325"/>
    </location>
</feature>
<proteinExistence type="predicted"/>
<dbReference type="PRINTS" id="PR01705">
    <property type="entry name" value="TSP1REPEAT"/>
</dbReference>
<dbReference type="OrthoDB" id="446173at2759"/>
<dbReference type="InterPro" id="IPR000884">
    <property type="entry name" value="TSP1_rpt"/>
</dbReference>
<feature type="domain" description="CUB" evidence="5">
    <location>
        <begin position="86"/>
        <end position="196"/>
    </location>
</feature>
<keyword evidence="1" id="KW-1015">Disulfide bond</keyword>
<protein>
    <recommendedName>
        <fullName evidence="5">CUB domain-containing protein</fullName>
    </recommendedName>
</protein>
<dbReference type="FunFam" id="2.20.100.10:FF:000001">
    <property type="entry name" value="semaphorin-5A isoform X1"/>
    <property type="match status" value="1"/>
</dbReference>
<dbReference type="Proteomes" id="UP000235965">
    <property type="component" value="Unassembled WGS sequence"/>
</dbReference>
<dbReference type="GO" id="GO:0071944">
    <property type="term" value="C:cell periphery"/>
    <property type="evidence" value="ECO:0007669"/>
    <property type="project" value="TreeGrafter"/>
</dbReference>
<dbReference type="AlphaFoldDB" id="A0A2J7QQ94"/>
<dbReference type="PROSITE" id="PS01180">
    <property type="entry name" value="CUB"/>
    <property type="match status" value="1"/>
</dbReference>
<sequence>SDTGGWGAWSPWTHCTSSCGGGTRSRFRLCDSPAPRYGARFCEGPSLQSESCRDGTESWGCLLSPSSSLPVDHPGVVAEVGPGCRCGCVVHLSVAKPRRILATSTASCPGRTFWLIQADAGSVIRLTVVHLRLPCGRQWLKVRDGDSLAATLVAYLSGRVTSHAFTSTSNYLLLDFFSDDVVPACLGSFLALAEQTAPLPRNMTLSLEEVAVLSANSPALSMVHLLAAVFVAVVLLVSALLAAQSLFRYQKYQLAMSRDSELGSAPSCSTLLSEVISIKRLRPGCATVHTRLCDEEERDEGLDSEPVVREDVRSQRQHLGATPSSAVSWSSVATLSNGWGSPNSRQKNSAKERKEKCNLERLLASGCSELSLAAGDTDLELDYYDYNVSNAGAVPGSFLGMDPQYLVWIPPFAPGRWEVDGELLEMGARSQHQSGSDSDELTEFIPKAQNGHQSDRWQHQPVSDMDDVTEFIPKVQQKVNNRYTKPVTRLQHQKSETEGTMEFIPLICRGQDSGRKEKLRNNRYSEKDVGLTARSQHRPEEKETQVEKSPYEDDIKFVDDEDDDEDEKQERGSIILTDNKQRHSMKNK</sequence>
<evidence type="ECO:0000313" key="6">
    <source>
        <dbReference type="EMBL" id="PNF30742.1"/>
    </source>
</evidence>
<evidence type="ECO:0000259" key="5">
    <source>
        <dbReference type="PROSITE" id="PS01180"/>
    </source>
</evidence>
<feature type="non-terminal residue" evidence="6">
    <location>
        <position position="1"/>
    </location>
</feature>
<keyword evidence="4" id="KW-0812">Transmembrane</keyword>